<dbReference type="RefSeq" id="WP_166350348.1">
    <property type="nucleotide sequence ID" value="NZ_CP086137.1"/>
</dbReference>
<proteinExistence type="inferred from homology"/>
<dbReference type="KEGG" id="bban:J4G43_053065"/>
<evidence type="ECO:0000313" key="8">
    <source>
        <dbReference type="Proteomes" id="UP000664702"/>
    </source>
</evidence>
<dbReference type="NCBIfam" id="TIGR00236">
    <property type="entry name" value="wecB"/>
    <property type="match status" value="1"/>
</dbReference>
<evidence type="ECO:0000259" key="2">
    <source>
        <dbReference type="Pfam" id="PF02350"/>
    </source>
</evidence>
<reference evidence="6 7" key="1">
    <citation type="journal article" date="2017" name="Syst. Appl. Microbiol.">
        <title>Soybeans inoculated with root zone soils of Canadian native legumes harbour diverse and novel Bradyrhizobium spp. that possess agricultural potential.</title>
        <authorList>
            <person name="Bromfield E.S.P."/>
            <person name="Cloutier S."/>
            <person name="Tambong J.T."/>
            <person name="Tran Thi T.V."/>
        </authorList>
    </citation>
    <scope>NUCLEOTIDE SEQUENCE [LARGE SCALE GENOMIC DNA]</scope>
    <source>
        <strain evidence="6 7">323S2</strain>
    </source>
</reference>
<dbReference type="SUPFAM" id="SSF53756">
    <property type="entry name" value="UDP-Glycosyltransferase/glycogen phosphorylase"/>
    <property type="match status" value="1"/>
</dbReference>
<dbReference type="EMBL" id="JAGEMI010000004">
    <property type="protein sequence ID" value="MBO1869218.1"/>
    <property type="molecule type" value="Genomic_DNA"/>
</dbReference>
<accession>A0A7Z0TS89</accession>
<evidence type="ECO:0000313" key="6">
    <source>
        <dbReference type="EMBL" id="UGX91773.1"/>
    </source>
</evidence>
<keyword evidence="1 4" id="KW-0413">Isomerase</keyword>
<dbReference type="InterPro" id="IPR029767">
    <property type="entry name" value="WecB-like"/>
</dbReference>
<dbReference type="EMBL" id="JACBFH010000001">
    <property type="protein sequence ID" value="NYY92252.1"/>
    <property type="molecule type" value="Genomic_DNA"/>
</dbReference>
<evidence type="ECO:0000313" key="7">
    <source>
        <dbReference type="Proteomes" id="UP000564836"/>
    </source>
</evidence>
<geneLocation type="plasmid" evidence="5 8">
    <name>pBb144S4a</name>
</geneLocation>
<evidence type="ECO:0000313" key="5">
    <source>
        <dbReference type="EMBL" id="UEM17956.1"/>
    </source>
</evidence>
<reference evidence="4" key="2">
    <citation type="submission" date="2020-06" db="EMBL/GenBank/DDBJ databases">
        <title>Whole Genome Sequence of Bradyrhizobium sp. Strain 323S2.</title>
        <authorList>
            <person name="Bromfield E.S.P."/>
        </authorList>
    </citation>
    <scope>NUCLEOTIDE SEQUENCE [LARGE SCALE GENOMIC DNA]</scope>
    <source>
        <strain evidence="4">323S2</strain>
    </source>
</reference>
<dbReference type="EMBL" id="CP086137">
    <property type="protein sequence ID" value="UEM17956.1"/>
    <property type="molecule type" value="Genomic_DNA"/>
</dbReference>
<reference evidence="7 8" key="4">
    <citation type="journal article" date="2022" name="Int. J. Syst. Evol. Microbiol.">
        <title>Strains of Bradyrhizobium barranii sp. nov. associated with legumes native to Canada are symbionts of soybeans and belong to different subspecies (subsp. barranii subsp. nov. and subsp. apii subsp. nov.) and symbiovars (sv. glycinearum and sv. septentrionale).</title>
        <authorList>
            <person name="Bromfield E.S.P."/>
            <person name="Cloutier S."/>
            <person name="Wasai-Hara S."/>
            <person name="Minamisawa K."/>
        </authorList>
    </citation>
    <scope>NUCLEOTIDE SEQUENCE [LARGE SCALE GENOMIC DNA]</scope>
    <source>
        <strain evidence="8">144S4</strain>
        <strain evidence="5 7">323S2</strain>
        <plasmid evidence="8">pBb144S4a</plasmid>
    </source>
</reference>
<sequence length="375" mass="42160">MLKVMTVVGTRPEIIRLSRIIETFDAHFAHVLVHTGQNYDYELNQIFFTELGIRTPDQFLEAAGESAATTIGKVIIAADEAMEAHRPDALLVLGDTNSCLAAIAAKRRKIPIFHMEAGNRCFDFRVPEEINRRIVDHTADINLTYSQIARTYLLREGFPPDQVIVTGSPMREVLTHYRAGIENSDVLNRLGLSPGHYFIVSAHREENVDSPERLGMLIDILTVLATRYHEPVIVSTHPRTRKCIDALGVSCPVNVHFEKPFGFLDYVKLQCEARAVLSDSGTITEESAILNFPALTLRDVHERPEGVEEASVMMTGLNVERVLGALAILEGQPRGRDRLLRMPADYEPCNVSDKVLRIVQSYTEFVNQRVWKKTD</sequence>
<comment type="similarity">
    <text evidence="1">Belongs to the UDP-N-acetylglucosamine 2-epimerase family.</text>
</comment>
<gene>
    <name evidence="4" type="primary">wecB</name>
    <name evidence="6" type="ORF">G6321_00039470</name>
    <name evidence="4" type="ORF">G6321_28870</name>
    <name evidence="5" type="ORF">J4G43_053065</name>
    <name evidence="3" type="ORF">J4G43_53480</name>
</gene>
<evidence type="ECO:0000313" key="3">
    <source>
        <dbReference type="EMBL" id="MBO1869218.1"/>
    </source>
</evidence>
<dbReference type="EC" id="5.1.3.14" evidence="4"/>
<dbReference type="InterPro" id="IPR003331">
    <property type="entry name" value="UDP_GlcNAc_Epimerase_2_dom"/>
</dbReference>
<dbReference type="CDD" id="cd03786">
    <property type="entry name" value="GTB_UDP-GlcNAc_2-Epimerase"/>
    <property type="match status" value="1"/>
</dbReference>
<dbReference type="AlphaFoldDB" id="A0A7Z0TS89"/>
<evidence type="ECO:0000313" key="4">
    <source>
        <dbReference type="EMBL" id="NYY92252.1"/>
    </source>
</evidence>
<dbReference type="Gene3D" id="3.40.50.2000">
    <property type="entry name" value="Glycogen Phosphorylase B"/>
    <property type="match status" value="2"/>
</dbReference>
<dbReference type="PANTHER" id="PTHR43174:SF1">
    <property type="entry name" value="UDP-N-ACETYLGLUCOSAMINE 2-EPIMERASE"/>
    <property type="match status" value="1"/>
</dbReference>
<dbReference type="GO" id="GO:0008761">
    <property type="term" value="F:UDP-N-acetylglucosamine 2-epimerase activity"/>
    <property type="evidence" value="ECO:0007669"/>
    <property type="project" value="UniProtKB-EC"/>
</dbReference>
<dbReference type="PANTHER" id="PTHR43174">
    <property type="entry name" value="UDP-N-ACETYLGLUCOSAMINE 2-EPIMERASE"/>
    <property type="match status" value="1"/>
</dbReference>
<protein>
    <submittedName>
        <fullName evidence="4">UDP-N-acetylglucosamine 2-epimerase (Non-hydrolyzing)</fullName>
        <ecNumber evidence="4">5.1.3.14</ecNumber>
    </submittedName>
</protein>
<organism evidence="4">
    <name type="scientific">Bradyrhizobium barranii subsp. barranii</name>
    <dbReference type="NCBI Taxonomy" id="2823807"/>
    <lineage>
        <taxon>Bacteria</taxon>
        <taxon>Pseudomonadati</taxon>
        <taxon>Pseudomonadota</taxon>
        <taxon>Alphaproteobacteria</taxon>
        <taxon>Hyphomicrobiales</taxon>
        <taxon>Nitrobacteraceae</taxon>
        <taxon>Bradyrhizobium</taxon>
        <taxon>Bradyrhizobium barranii</taxon>
    </lineage>
</organism>
<name>A0A7Z0TS89_9BRAD</name>
<dbReference type="Pfam" id="PF02350">
    <property type="entry name" value="Epimerase_2"/>
    <property type="match status" value="1"/>
</dbReference>
<dbReference type="EMBL" id="CP088280">
    <property type="protein sequence ID" value="UGX91773.1"/>
    <property type="molecule type" value="Genomic_DNA"/>
</dbReference>
<dbReference type="Proteomes" id="UP000564836">
    <property type="component" value="Chromosome"/>
</dbReference>
<keyword evidence="5" id="KW-0614">Plasmid</keyword>
<feature type="domain" description="UDP-N-acetylglucosamine 2-epimerase" evidence="2">
    <location>
        <begin position="26"/>
        <end position="359"/>
    </location>
</feature>
<reference evidence="3" key="3">
    <citation type="submission" date="2021-03" db="EMBL/GenBank/DDBJ databases">
        <title>Whole Genome Sequence of Bradyrhizobium sp. Strain 144S4.</title>
        <authorList>
            <person name="Bromfield E.S.P."/>
            <person name="Cloutier S."/>
        </authorList>
    </citation>
    <scope>NUCLEOTIDE SEQUENCE [LARGE SCALE GENOMIC DNA]</scope>
    <source>
        <strain evidence="3">144S4</strain>
    </source>
</reference>
<dbReference type="Proteomes" id="UP000664702">
    <property type="component" value="Plasmid pBb144S4a"/>
</dbReference>
<evidence type="ECO:0000256" key="1">
    <source>
        <dbReference type="RuleBase" id="RU003513"/>
    </source>
</evidence>